<evidence type="ECO:0000256" key="5">
    <source>
        <dbReference type="ARBA" id="ARBA00022505"/>
    </source>
</evidence>
<dbReference type="EMBL" id="PZKF01000008">
    <property type="protein sequence ID" value="PTE18339.1"/>
    <property type="molecule type" value="Genomic_DNA"/>
</dbReference>
<dbReference type="EC" id="2.10.1.1" evidence="11"/>
<dbReference type="FunFam" id="3.40.980.10:FF:000004">
    <property type="entry name" value="Molybdopterin molybdenumtransferase"/>
    <property type="match status" value="1"/>
</dbReference>
<evidence type="ECO:0000313" key="13">
    <source>
        <dbReference type="EMBL" id="PTE18339.1"/>
    </source>
</evidence>
<dbReference type="GO" id="GO:0005829">
    <property type="term" value="C:cytosol"/>
    <property type="evidence" value="ECO:0007669"/>
    <property type="project" value="TreeGrafter"/>
</dbReference>
<evidence type="ECO:0000256" key="10">
    <source>
        <dbReference type="ARBA" id="ARBA00047317"/>
    </source>
</evidence>
<protein>
    <recommendedName>
        <fullName evidence="11">Molybdopterin molybdenumtransferase</fullName>
        <ecNumber evidence="11">2.10.1.1</ecNumber>
    </recommendedName>
</protein>
<accession>A0A2T4JKA1</accession>
<dbReference type="UniPathway" id="UPA00344"/>
<evidence type="ECO:0000256" key="11">
    <source>
        <dbReference type="RuleBase" id="RU365090"/>
    </source>
</evidence>
<keyword evidence="14" id="KW-1185">Reference proteome</keyword>
<gene>
    <name evidence="13" type="ORF">C5F46_05220</name>
</gene>
<evidence type="ECO:0000256" key="6">
    <source>
        <dbReference type="ARBA" id="ARBA00022679"/>
    </source>
</evidence>
<dbReference type="InterPro" id="IPR005111">
    <property type="entry name" value="MoeA_C_domain_IV"/>
</dbReference>
<dbReference type="GO" id="GO:0061599">
    <property type="term" value="F:molybdopterin molybdotransferase activity"/>
    <property type="evidence" value="ECO:0007669"/>
    <property type="project" value="UniProtKB-UniRule"/>
</dbReference>
<dbReference type="Pfam" id="PF03453">
    <property type="entry name" value="MoeA_N"/>
    <property type="match status" value="1"/>
</dbReference>
<keyword evidence="7 11" id="KW-0479">Metal-binding</keyword>
<dbReference type="GO" id="GO:0006777">
    <property type="term" value="P:Mo-molybdopterin cofactor biosynthetic process"/>
    <property type="evidence" value="ECO:0007669"/>
    <property type="project" value="UniProtKB-UniRule"/>
</dbReference>
<dbReference type="Gene3D" id="2.170.190.11">
    <property type="entry name" value="Molybdopterin biosynthesis moea protein, domain 3"/>
    <property type="match status" value="1"/>
</dbReference>
<reference evidence="13 14" key="1">
    <citation type="submission" date="2018-03" db="EMBL/GenBank/DDBJ databases">
        <title>Rhodobacter veldkampii.</title>
        <authorList>
            <person name="Meyer T.E."/>
            <person name="Miller S."/>
            <person name="Lodha T."/>
            <person name="Gandham S."/>
            <person name="Chintalapati S."/>
            <person name="Chintalapati V.R."/>
        </authorList>
    </citation>
    <scope>NUCLEOTIDE SEQUENCE [LARGE SCALE GENOMIC DNA]</scope>
    <source>
        <strain evidence="13 14">DSM 11550</strain>
    </source>
</reference>
<dbReference type="InterPro" id="IPR036425">
    <property type="entry name" value="MoaB/Mog-like_dom_sf"/>
</dbReference>
<evidence type="ECO:0000256" key="8">
    <source>
        <dbReference type="ARBA" id="ARBA00022842"/>
    </source>
</evidence>
<dbReference type="InterPro" id="IPR036135">
    <property type="entry name" value="MoeA_linker/N_sf"/>
</dbReference>
<comment type="function">
    <text evidence="2 11">Catalyzes the insertion of molybdate into adenylated molybdopterin with the concomitant release of AMP.</text>
</comment>
<dbReference type="GO" id="GO:0046872">
    <property type="term" value="F:metal ion binding"/>
    <property type="evidence" value="ECO:0007669"/>
    <property type="project" value="UniProtKB-UniRule"/>
</dbReference>
<evidence type="ECO:0000256" key="2">
    <source>
        <dbReference type="ARBA" id="ARBA00002901"/>
    </source>
</evidence>
<proteinExistence type="inferred from homology"/>
<dbReference type="Pfam" id="PF00994">
    <property type="entry name" value="MoCF_biosynth"/>
    <property type="match status" value="1"/>
</dbReference>
<dbReference type="Pfam" id="PF03454">
    <property type="entry name" value="MoeA_C"/>
    <property type="match status" value="1"/>
</dbReference>
<dbReference type="InterPro" id="IPR001453">
    <property type="entry name" value="MoaB/Mog_dom"/>
</dbReference>
<dbReference type="PANTHER" id="PTHR10192:SF5">
    <property type="entry name" value="GEPHYRIN"/>
    <property type="match status" value="1"/>
</dbReference>
<dbReference type="Gene3D" id="3.40.980.10">
    <property type="entry name" value="MoaB/Mog-like domain"/>
    <property type="match status" value="1"/>
</dbReference>
<dbReference type="Gene3D" id="2.40.340.10">
    <property type="entry name" value="MoeA, C-terminal, domain IV"/>
    <property type="match status" value="1"/>
</dbReference>
<dbReference type="SMART" id="SM00852">
    <property type="entry name" value="MoCF_biosynth"/>
    <property type="match status" value="1"/>
</dbReference>
<dbReference type="NCBIfam" id="NF045515">
    <property type="entry name" value="Glp_gephyrin"/>
    <property type="match status" value="1"/>
</dbReference>
<comment type="cofactor">
    <cofactor evidence="1 11">
        <name>Mg(2+)</name>
        <dbReference type="ChEBI" id="CHEBI:18420"/>
    </cofactor>
</comment>
<dbReference type="RefSeq" id="WP_107324301.1">
    <property type="nucleotide sequence ID" value="NZ_NHSP01000025.1"/>
</dbReference>
<evidence type="ECO:0000256" key="1">
    <source>
        <dbReference type="ARBA" id="ARBA00001946"/>
    </source>
</evidence>
<dbReference type="OrthoDB" id="9804758at2"/>
<comment type="catalytic activity">
    <reaction evidence="10">
        <text>adenylyl-molybdopterin + molybdate = Mo-molybdopterin + AMP + H(+)</text>
        <dbReference type="Rhea" id="RHEA:35047"/>
        <dbReference type="ChEBI" id="CHEBI:15378"/>
        <dbReference type="ChEBI" id="CHEBI:36264"/>
        <dbReference type="ChEBI" id="CHEBI:62727"/>
        <dbReference type="ChEBI" id="CHEBI:71302"/>
        <dbReference type="ChEBI" id="CHEBI:456215"/>
        <dbReference type="EC" id="2.10.1.1"/>
    </reaction>
</comment>
<organism evidence="13 14">
    <name type="scientific">Phaeovulum veldkampii DSM 11550</name>
    <dbReference type="NCBI Taxonomy" id="1185920"/>
    <lineage>
        <taxon>Bacteria</taxon>
        <taxon>Pseudomonadati</taxon>
        <taxon>Pseudomonadota</taxon>
        <taxon>Alphaproteobacteria</taxon>
        <taxon>Rhodobacterales</taxon>
        <taxon>Paracoccaceae</taxon>
        <taxon>Phaeovulum</taxon>
    </lineage>
</organism>
<evidence type="ECO:0000256" key="7">
    <source>
        <dbReference type="ARBA" id="ARBA00022723"/>
    </source>
</evidence>
<keyword evidence="5 11" id="KW-0500">Molybdenum</keyword>
<keyword evidence="8 11" id="KW-0460">Magnesium</keyword>
<keyword evidence="9 11" id="KW-0501">Molybdenum cofactor biosynthesis</keyword>
<dbReference type="AlphaFoldDB" id="A0A2T4JKA1"/>
<dbReference type="SUPFAM" id="SSF63867">
    <property type="entry name" value="MoeA C-terminal domain-like"/>
    <property type="match status" value="1"/>
</dbReference>
<dbReference type="PANTHER" id="PTHR10192">
    <property type="entry name" value="MOLYBDOPTERIN BIOSYNTHESIS PROTEIN"/>
    <property type="match status" value="1"/>
</dbReference>
<evidence type="ECO:0000256" key="9">
    <source>
        <dbReference type="ARBA" id="ARBA00023150"/>
    </source>
</evidence>
<keyword evidence="6 11" id="KW-0808">Transferase</keyword>
<evidence type="ECO:0000313" key="14">
    <source>
        <dbReference type="Proteomes" id="UP000241899"/>
    </source>
</evidence>
<sequence length="393" mass="40150">MISVDQALAQVLALARPTGPETVDLRAALGRVLAAPAVAALTQPPFDAAAMDGYAICADDNRPGAMLTVVGEAAAGRGHAGALTPGQALRIFTGAPVPAGAGVVVLQEHVTRTGATITLPPIPEAHSNIRPAGQDFRLGETLAPPLRLTARHLGLLAAMNVPQVTVARRPVVALLATGDELVMPGEVPGPGQIVSSNSFLLAAMAEEAGADVRMLPIARDTDASLRFALGLAEGADLIVTSGGASVGEHDLVARIAAQMGLDLAFHRIAMRPGKPLMAGRMGSAAFLGLPGNPVSAFACAHLFLRPMLAAMQGLPDASPTLRAELAEAVGPTGPRRSFLRAQLAPGAALPRITPCRNQDSALVSVLATADALLIRPEGDGPRAAGEIVDYLLI</sequence>
<name>A0A2T4JKA1_9RHOB</name>
<comment type="pathway">
    <text evidence="3 11">Cofactor biosynthesis; molybdopterin biosynthesis.</text>
</comment>
<dbReference type="SUPFAM" id="SSF53218">
    <property type="entry name" value="Molybdenum cofactor biosynthesis proteins"/>
    <property type="match status" value="1"/>
</dbReference>
<evidence type="ECO:0000259" key="12">
    <source>
        <dbReference type="SMART" id="SM00852"/>
    </source>
</evidence>
<dbReference type="CDD" id="cd00887">
    <property type="entry name" value="MoeA"/>
    <property type="match status" value="1"/>
</dbReference>
<feature type="domain" description="MoaB/Mog" evidence="12">
    <location>
        <begin position="173"/>
        <end position="310"/>
    </location>
</feature>
<evidence type="ECO:0000256" key="3">
    <source>
        <dbReference type="ARBA" id="ARBA00005046"/>
    </source>
</evidence>
<dbReference type="Proteomes" id="UP000241899">
    <property type="component" value="Unassembled WGS sequence"/>
</dbReference>
<dbReference type="InterPro" id="IPR036688">
    <property type="entry name" value="MoeA_C_domain_IV_sf"/>
</dbReference>
<dbReference type="InterPro" id="IPR005110">
    <property type="entry name" value="MoeA_linker/N"/>
</dbReference>
<evidence type="ECO:0000256" key="4">
    <source>
        <dbReference type="ARBA" id="ARBA00010763"/>
    </source>
</evidence>
<comment type="similarity">
    <text evidence="4 11">Belongs to the MoeA family.</text>
</comment>
<comment type="caution">
    <text evidence="13">The sequence shown here is derived from an EMBL/GenBank/DDBJ whole genome shotgun (WGS) entry which is preliminary data.</text>
</comment>
<dbReference type="SUPFAM" id="SSF63882">
    <property type="entry name" value="MoeA N-terminal region -like"/>
    <property type="match status" value="1"/>
</dbReference>
<dbReference type="InterPro" id="IPR038987">
    <property type="entry name" value="MoeA-like"/>
</dbReference>
<dbReference type="Gene3D" id="3.90.105.10">
    <property type="entry name" value="Molybdopterin biosynthesis moea protein, domain 2"/>
    <property type="match status" value="1"/>
</dbReference>